<evidence type="ECO:0000313" key="3">
    <source>
        <dbReference type="RefSeq" id="XP_006824037.1"/>
    </source>
</evidence>
<feature type="compositionally biased region" description="Polar residues" evidence="1">
    <location>
        <begin position="205"/>
        <end position="215"/>
    </location>
</feature>
<feature type="compositionally biased region" description="Basic and acidic residues" evidence="1">
    <location>
        <begin position="274"/>
        <end position="289"/>
    </location>
</feature>
<reference evidence="3" key="1">
    <citation type="submission" date="2025-08" db="UniProtKB">
        <authorList>
            <consortium name="RefSeq"/>
        </authorList>
    </citation>
    <scope>IDENTIFICATION</scope>
    <source>
        <tissue evidence="3">Testes</tissue>
    </source>
</reference>
<keyword evidence="2" id="KW-1185">Reference proteome</keyword>
<dbReference type="GeneID" id="102804686"/>
<gene>
    <name evidence="3" type="primary">LOC102804686</name>
</gene>
<sequence>MASEKKKCVNVLLLNCDNLVDLDVVKRKLFDHDVFNVKSEYFGLGDMKRKSEELKARSDIDMGVFVVHANESRLSINESDAGIGYAAVYNALLDVTGQKVIVVIGHDNNSTDQKRLISKWAYRKIASQFDTEYLEGPTSYVFSWQDAPHEYHVMAVLDYLKKNFPDTDFSGYDKKLTKLRKPTTQPRTDSVDISDQSADVKPSHDLQTISYQPVTDVTKHKAHDVGKSEKPQKKLPKPTTQTWTDSVDISDQSADVKPSHDLQTISYQPVTDATKPKAHDVGKSEKPQNENKAPSPYESEDNIQAFKKAIIDNLDILHFVMKELKMKNCQPVYVYCCIDGKADDEFIGALIQKGIIRGDPPPWFWATDEVKRCVINPDLCLALFPETTPGRYLIKEFKMKNCYKKYTESKIPFYMFYKKLF</sequence>
<dbReference type="Proteomes" id="UP000694865">
    <property type="component" value="Unplaced"/>
</dbReference>
<evidence type="ECO:0000256" key="1">
    <source>
        <dbReference type="SAM" id="MobiDB-lite"/>
    </source>
</evidence>
<feature type="compositionally biased region" description="Polar residues" evidence="1">
    <location>
        <begin position="182"/>
        <end position="197"/>
    </location>
</feature>
<organism evidence="2 3">
    <name type="scientific">Saccoglossus kowalevskii</name>
    <name type="common">Acorn worm</name>
    <dbReference type="NCBI Taxonomy" id="10224"/>
    <lineage>
        <taxon>Eukaryota</taxon>
        <taxon>Metazoa</taxon>
        <taxon>Hemichordata</taxon>
        <taxon>Enteropneusta</taxon>
        <taxon>Harrimaniidae</taxon>
        <taxon>Saccoglossus</taxon>
    </lineage>
</organism>
<feature type="compositionally biased region" description="Polar residues" evidence="1">
    <location>
        <begin position="261"/>
        <end position="271"/>
    </location>
</feature>
<proteinExistence type="predicted"/>
<accession>A0ABM0MVJ6</accession>
<name>A0ABM0MVJ6_SACKO</name>
<feature type="compositionally biased region" description="Basic and acidic residues" evidence="1">
    <location>
        <begin position="217"/>
        <end position="232"/>
    </location>
</feature>
<dbReference type="RefSeq" id="XP_006824037.1">
    <property type="nucleotide sequence ID" value="XM_006823974.1"/>
</dbReference>
<protein>
    <submittedName>
        <fullName evidence="3">Uncharacterized protein LOC102804686</fullName>
    </submittedName>
</protein>
<evidence type="ECO:0000313" key="2">
    <source>
        <dbReference type="Proteomes" id="UP000694865"/>
    </source>
</evidence>
<feature type="region of interest" description="Disordered" evidence="1">
    <location>
        <begin position="179"/>
        <end position="298"/>
    </location>
</feature>